<dbReference type="Gene3D" id="3.40.50.2000">
    <property type="entry name" value="Glycogen Phosphorylase B"/>
    <property type="match status" value="2"/>
</dbReference>
<comment type="caution">
    <text evidence="3">The sequence shown here is derived from an EMBL/GenBank/DDBJ whole genome shotgun (WGS) entry which is preliminary data.</text>
</comment>
<dbReference type="Proteomes" id="UP000215509">
    <property type="component" value="Unassembled WGS sequence"/>
</dbReference>
<dbReference type="GO" id="GO:0016757">
    <property type="term" value="F:glycosyltransferase activity"/>
    <property type="evidence" value="ECO:0007669"/>
    <property type="project" value="InterPro"/>
</dbReference>
<evidence type="ECO:0000313" key="4">
    <source>
        <dbReference type="Proteomes" id="UP000215509"/>
    </source>
</evidence>
<accession>A0A229UPC7</accession>
<dbReference type="OrthoDB" id="9806653at2"/>
<dbReference type="InterPro" id="IPR050194">
    <property type="entry name" value="Glycosyltransferase_grp1"/>
</dbReference>
<sequence>MKKKVLFCATMDVHFKAFHLPYMKWFQEQGWEVHVAANGTMELPYVDQRHVLPIQRSPFKWLNKKAYHELKSIIEHHGFDMLHCHTPMGGVLARLAARKARKRGTKVIYTAHGFHFCKGAPLLNWLVYYPIEKLLSYVTHCLITINEEDYKLAVRRRFRSERIERVHGVGVDTERFKPLPESAKYEERNRLGYKSDDFLMFYAAEFNRNKNQQLLIHALALIKDEVPQAKLLLAGAGPLQQSCRELAVSLGVGSMVEFLGYRNDIDRLLPLCDIAVSTSLREGLPVNIMEAMACGLPVVATENRGHSELIKHQVNGYVIQGLDTGNFAARLRELAQSQRLRRQLGLENRRLITKYSLEQVGRELTGIYTHYLLEDKNETESKYRRAYI</sequence>
<organism evidence="3 4">
    <name type="scientific">Paenibacillus rigui</name>
    <dbReference type="NCBI Taxonomy" id="554312"/>
    <lineage>
        <taxon>Bacteria</taxon>
        <taxon>Bacillati</taxon>
        <taxon>Bacillota</taxon>
        <taxon>Bacilli</taxon>
        <taxon>Bacillales</taxon>
        <taxon>Paenibacillaceae</taxon>
        <taxon>Paenibacillus</taxon>
    </lineage>
</organism>
<dbReference type="InterPro" id="IPR001296">
    <property type="entry name" value="Glyco_trans_1"/>
</dbReference>
<dbReference type="EMBL" id="NMQW01000023">
    <property type="protein sequence ID" value="OXM85224.1"/>
    <property type="molecule type" value="Genomic_DNA"/>
</dbReference>
<gene>
    <name evidence="3" type="ORF">CF651_16640</name>
</gene>
<evidence type="ECO:0000259" key="1">
    <source>
        <dbReference type="Pfam" id="PF00534"/>
    </source>
</evidence>
<protein>
    <submittedName>
        <fullName evidence="3">Glycosyltransferase family 1 protein</fullName>
    </submittedName>
</protein>
<dbReference type="AlphaFoldDB" id="A0A229UPC7"/>
<feature type="domain" description="Glycosyl transferase family 1" evidence="1">
    <location>
        <begin position="186"/>
        <end position="347"/>
    </location>
</feature>
<dbReference type="SUPFAM" id="SSF53756">
    <property type="entry name" value="UDP-Glycosyltransferase/glycogen phosphorylase"/>
    <property type="match status" value="1"/>
</dbReference>
<evidence type="ECO:0000313" key="3">
    <source>
        <dbReference type="EMBL" id="OXM85224.1"/>
    </source>
</evidence>
<dbReference type="Pfam" id="PF00534">
    <property type="entry name" value="Glycos_transf_1"/>
    <property type="match status" value="1"/>
</dbReference>
<proteinExistence type="predicted"/>
<name>A0A229UPC7_9BACL</name>
<keyword evidence="3" id="KW-0808">Transferase</keyword>
<dbReference type="PANTHER" id="PTHR45947">
    <property type="entry name" value="SULFOQUINOVOSYL TRANSFERASE SQD2"/>
    <property type="match status" value="1"/>
</dbReference>
<evidence type="ECO:0000259" key="2">
    <source>
        <dbReference type="Pfam" id="PF13477"/>
    </source>
</evidence>
<dbReference type="PANTHER" id="PTHR45947:SF14">
    <property type="entry name" value="SLL1723 PROTEIN"/>
    <property type="match status" value="1"/>
</dbReference>
<feature type="domain" description="Glycosyltransferase subfamily 4-like N-terminal" evidence="2">
    <location>
        <begin position="4"/>
        <end position="146"/>
    </location>
</feature>
<dbReference type="CDD" id="cd03808">
    <property type="entry name" value="GT4_CapM-like"/>
    <property type="match status" value="1"/>
</dbReference>
<keyword evidence="4" id="KW-1185">Reference proteome</keyword>
<reference evidence="3 4" key="1">
    <citation type="submission" date="2017-07" db="EMBL/GenBank/DDBJ databases">
        <title>Genome sequencing and assembly of Paenibacillus rigui.</title>
        <authorList>
            <person name="Mayilraj S."/>
        </authorList>
    </citation>
    <scope>NUCLEOTIDE SEQUENCE [LARGE SCALE GENOMIC DNA]</scope>
    <source>
        <strain evidence="3 4">JCM 16352</strain>
    </source>
</reference>
<dbReference type="RefSeq" id="WP_094015988.1">
    <property type="nucleotide sequence ID" value="NZ_NMQW01000023.1"/>
</dbReference>
<dbReference type="Pfam" id="PF13477">
    <property type="entry name" value="Glyco_trans_4_2"/>
    <property type="match status" value="1"/>
</dbReference>
<dbReference type="InterPro" id="IPR028098">
    <property type="entry name" value="Glyco_trans_4-like_N"/>
</dbReference>